<dbReference type="PANTHER" id="PTHR30269:SF37">
    <property type="entry name" value="MEMBRANE TRANSPORTER PROTEIN"/>
    <property type="match status" value="1"/>
</dbReference>
<dbReference type="AlphaFoldDB" id="A0A4R5BYN6"/>
<evidence type="ECO:0000313" key="9">
    <source>
        <dbReference type="EMBL" id="TDD89472.1"/>
    </source>
</evidence>
<gene>
    <name evidence="9" type="ORF">E1202_11555</name>
</gene>
<evidence type="ECO:0000256" key="8">
    <source>
        <dbReference type="RuleBase" id="RU363041"/>
    </source>
</evidence>
<dbReference type="Proteomes" id="UP000294723">
    <property type="component" value="Unassembled WGS sequence"/>
</dbReference>
<dbReference type="InterPro" id="IPR002781">
    <property type="entry name" value="TM_pro_TauE-like"/>
</dbReference>
<name>A0A4R5BYN6_9PSEU</name>
<keyword evidence="4 8" id="KW-1003">Cell membrane</keyword>
<evidence type="ECO:0000256" key="6">
    <source>
        <dbReference type="ARBA" id="ARBA00022989"/>
    </source>
</evidence>
<organism evidence="9 10">
    <name type="scientific">Saccharopolyspora karakumensis</name>
    <dbReference type="NCBI Taxonomy" id="2530386"/>
    <lineage>
        <taxon>Bacteria</taxon>
        <taxon>Bacillati</taxon>
        <taxon>Actinomycetota</taxon>
        <taxon>Actinomycetes</taxon>
        <taxon>Pseudonocardiales</taxon>
        <taxon>Pseudonocardiaceae</taxon>
        <taxon>Saccharopolyspora</taxon>
    </lineage>
</organism>
<evidence type="ECO:0000256" key="7">
    <source>
        <dbReference type="ARBA" id="ARBA00023136"/>
    </source>
</evidence>
<dbReference type="GO" id="GO:0005886">
    <property type="term" value="C:plasma membrane"/>
    <property type="evidence" value="ECO:0007669"/>
    <property type="project" value="UniProtKB-SubCell"/>
</dbReference>
<comment type="caution">
    <text evidence="9">The sequence shown here is derived from an EMBL/GenBank/DDBJ whole genome shotgun (WGS) entry which is preliminary data.</text>
</comment>
<accession>A0A4R5BYN6</accession>
<evidence type="ECO:0000313" key="10">
    <source>
        <dbReference type="Proteomes" id="UP000294723"/>
    </source>
</evidence>
<keyword evidence="6 8" id="KW-1133">Transmembrane helix</keyword>
<evidence type="ECO:0000256" key="4">
    <source>
        <dbReference type="ARBA" id="ARBA00022475"/>
    </source>
</evidence>
<feature type="transmembrane region" description="Helical" evidence="8">
    <location>
        <begin position="99"/>
        <end position="116"/>
    </location>
</feature>
<evidence type="ECO:0000256" key="3">
    <source>
        <dbReference type="ARBA" id="ARBA00022448"/>
    </source>
</evidence>
<dbReference type="PANTHER" id="PTHR30269">
    <property type="entry name" value="TRANSMEMBRANE PROTEIN YFCA"/>
    <property type="match status" value="1"/>
</dbReference>
<feature type="transmembrane region" description="Helical" evidence="8">
    <location>
        <begin position="29"/>
        <end position="54"/>
    </location>
</feature>
<proteinExistence type="inferred from homology"/>
<comment type="subcellular location">
    <subcellularLocation>
        <location evidence="1 8">Cell membrane</location>
        <topology evidence="1 8">Multi-pass membrane protein</topology>
    </subcellularLocation>
</comment>
<reference evidence="9 10" key="1">
    <citation type="submission" date="2019-03" db="EMBL/GenBank/DDBJ databases">
        <title>Draft genome sequences of novel Actinobacteria.</title>
        <authorList>
            <person name="Sahin N."/>
            <person name="Ay H."/>
            <person name="Saygin H."/>
        </authorList>
    </citation>
    <scope>NUCLEOTIDE SEQUENCE [LARGE SCALE GENOMIC DNA]</scope>
    <source>
        <strain evidence="9 10">5K548</strain>
    </source>
</reference>
<keyword evidence="5 8" id="KW-0812">Transmembrane</keyword>
<evidence type="ECO:0000256" key="5">
    <source>
        <dbReference type="ARBA" id="ARBA00022692"/>
    </source>
</evidence>
<keyword evidence="3" id="KW-0813">Transport</keyword>
<dbReference type="InterPro" id="IPR052017">
    <property type="entry name" value="TSUP"/>
</dbReference>
<protein>
    <recommendedName>
        <fullName evidence="8">Probable membrane transporter protein</fullName>
    </recommendedName>
</protein>
<feature type="transmembrane region" description="Helical" evidence="8">
    <location>
        <begin position="167"/>
        <end position="184"/>
    </location>
</feature>
<evidence type="ECO:0000256" key="2">
    <source>
        <dbReference type="ARBA" id="ARBA00009142"/>
    </source>
</evidence>
<comment type="similarity">
    <text evidence="2 8">Belongs to the 4-toluene sulfonate uptake permease (TSUP) (TC 2.A.102) family.</text>
</comment>
<sequence>MTTVILGGLGIVTVAALLGGMTGFGFNIVATPLLLVLGVAPSTAVAVTLTIALVTRVQVVYRLRQFIRWPRALPLSAASLPGLVVGASVGAVLDPQHLRIGTGVLAMIAAPIMVLSRPRARRGSFARYAVSGFAGGALATTTSLNGIPPALGLSADAADQRSFIADLAVYFVLSNIVGLSILLARDGVDPANLELLGWWLPCALAANWAGTALAPRIDPARFRLVTCGLVVAAGVVTLTSA</sequence>
<feature type="transmembrane region" description="Helical" evidence="8">
    <location>
        <begin position="128"/>
        <end position="147"/>
    </location>
</feature>
<dbReference type="Pfam" id="PF01925">
    <property type="entry name" value="TauE"/>
    <property type="match status" value="1"/>
</dbReference>
<keyword evidence="7 8" id="KW-0472">Membrane</keyword>
<evidence type="ECO:0000256" key="1">
    <source>
        <dbReference type="ARBA" id="ARBA00004651"/>
    </source>
</evidence>
<dbReference type="EMBL" id="SMLA01000012">
    <property type="protein sequence ID" value="TDD89472.1"/>
    <property type="molecule type" value="Genomic_DNA"/>
</dbReference>
<keyword evidence="10" id="KW-1185">Reference proteome</keyword>
<feature type="transmembrane region" description="Helical" evidence="8">
    <location>
        <begin position="75"/>
        <end position="93"/>
    </location>
</feature>